<dbReference type="EMBL" id="CP002353">
    <property type="protein sequence ID" value="ADV62740.1"/>
    <property type="molecule type" value="Genomic_DNA"/>
</dbReference>
<accession>E8R4D9</accession>
<dbReference type="InterPro" id="IPR058647">
    <property type="entry name" value="BSH_CzcB-like"/>
</dbReference>
<dbReference type="InterPro" id="IPR006143">
    <property type="entry name" value="RND_pump_MFP"/>
</dbReference>
<reference evidence="4 5" key="2">
    <citation type="journal article" date="2011" name="Stand. Genomic Sci.">
        <title>Complete genome sequence of Isosphaera pallida type strain (IS1B).</title>
        <authorList>
            <consortium name="US DOE Joint Genome Institute (JGI-PGF)"/>
            <person name="Goker M."/>
            <person name="Cleland D."/>
            <person name="Saunders E."/>
            <person name="Lapidus A."/>
            <person name="Nolan M."/>
            <person name="Lucas S."/>
            <person name="Hammon N."/>
            <person name="Deshpande S."/>
            <person name="Cheng J.F."/>
            <person name="Tapia R."/>
            <person name="Han C."/>
            <person name="Goodwin L."/>
            <person name="Pitluck S."/>
            <person name="Liolios K."/>
            <person name="Pagani I."/>
            <person name="Ivanova N."/>
            <person name="Mavromatis K."/>
            <person name="Pati A."/>
            <person name="Chen A."/>
            <person name="Palaniappan K."/>
            <person name="Land M."/>
            <person name="Hauser L."/>
            <person name="Chang Y.J."/>
            <person name="Jeffries C.D."/>
            <person name="Detter J.C."/>
            <person name="Beck B."/>
            <person name="Woyke T."/>
            <person name="Bristow J."/>
            <person name="Eisen J.A."/>
            <person name="Markowitz V."/>
            <person name="Hugenholtz P."/>
            <person name="Kyrpides N.C."/>
            <person name="Klenk H.P."/>
        </authorList>
    </citation>
    <scope>NUCLEOTIDE SEQUENCE [LARGE SCALE GENOMIC DNA]</scope>
    <source>
        <strain evidence="5">ATCC 43644 / DSM 9630 / IS1B</strain>
    </source>
</reference>
<dbReference type="PANTHER" id="PTHR30469:SF15">
    <property type="entry name" value="HLYD FAMILY OF SECRETION PROTEINS"/>
    <property type="match status" value="1"/>
</dbReference>
<feature type="region of interest" description="Disordered" evidence="2">
    <location>
        <begin position="350"/>
        <end position="382"/>
    </location>
</feature>
<evidence type="ECO:0000313" key="5">
    <source>
        <dbReference type="Proteomes" id="UP000008631"/>
    </source>
</evidence>
<comment type="similarity">
    <text evidence="1">Belongs to the membrane fusion protein (MFP) (TC 8.A.1) family.</text>
</comment>
<evidence type="ECO:0000256" key="1">
    <source>
        <dbReference type="ARBA" id="ARBA00009477"/>
    </source>
</evidence>
<keyword evidence="5" id="KW-1185">Reference proteome</keyword>
<dbReference type="Gene3D" id="2.40.30.170">
    <property type="match status" value="1"/>
</dbReference>
<dbReference type="NCBIfam" id="TIGR01730">
    <property type="entry name" value="RND_mfp"/>
    <property type="match status" value="1"/>
</dbReference>
<gene>
    <name evidence="4" type="ordered locus">Isop_2161</name>
</gene>
<dbReference type="GO" id="GO:0015562">
    <property type="term" value="F:efflux transmembrane transporter activity"/>
    <property type="evidence" value="ECO:0007669"/>
    <property type="project" value="TreeGrafter"/>
</dbReference>
<dbReference type="RefSeq" id="WP_013565028.1">
    <property type="nucleotide sequence ID" value="NC_014962.1"/>
</dbReference>
<dbReference type="Pfam" id="PF25973">
    <property type="entry name" value="BSH_CzcB"/>
    <property type="match status" value="1"/>
</dbReference>
<evidence type="ECO:0000313" key="4">
    <source>
        <dbReference type="EMBL" id="ADV62740.1"/>
    </source>
</evidence>
<sequence>MKTRPAMWTSRVATRPLPTVVPTTARLIPTRPVGAVVLVLTLAAATTVSAQDRTAGRPSSPAPSRSDPSSAKIVEVRDAQIEYLLVSNVAARRDGVVESIELSEGAEVKKGEPIGYLYSDLARLARDRAKIQAESEVPRYKAAAKYRFAKAELDRTRELARIRPDAVPKAELEEKQASVDIATAETYEAEETIKIAKKEYELAEKTLEEHIIIAPFDGFIVERLKKPGEQVHANEPLVKLANRDKLRVFAYVPLESSYKIRLGDTVEIKVNLPEGVGPGGRVFPGKITFIDEEVVTVGERSRRIYAEVDNRSTNYQLSPGLPISMIIRPGTAQLGQTTVLERPDLDEATRAASVEAQVKPTAAESSKPTTIPPPVRNRPRGG</sequence>
<evidence type="ECO:0000256" key="2">
    <source>
        <dbReference type="SAM" id="MobiDB-lite"/>
    </source>
</evidence>
<reference key="1">
    <citation type="submission" date="2010-11" db="EMBL/GenBank/DDBJ databases">
        <title>The complete sequence of chromosome of Isophaera pallida ATCC 43644.</title>
        <authorList>
            <consortium name="US DOE Joint Genome Institute (JGI-PGF)"/>
            <person name="Lucas S."/>
            <person name="Copeland A."/>
            <person name="Lapidus A."/>
            <person name="Bruce D."/>
            <person name="Goodwin L."/>
            <person name="Pitluck S."/>
            <person name="Kyrpides N."/>
            <person name="Mavromatis K."/>
            <person name="Pagani I."/>
            <person name="Ivanova N."/>
            <person name="Saunders E."/>
            <person name="Brettin T."/>
            <person name="Detter J.C."/>
            <person name="Han C."/>
            <person name="Tapia R."/>
            <person name="Land M."/>
            <person name="Hauser L."/>
            <person name="Markowitz V."/>
            <person name="Cheng J.-F."/>
            <person name="Hugenholtz P."/>
            <person name="Woyke T."/>
            <person name="Wu D."/>
            <person name="Eisen J.A."/>
        </authorList>
    </citation>
    <scope>NUCLEOTIDE SEQUENCE</scope>
    <source>
        <strain>ATCC 43644</strain>
    </source>
</reference>
<dbReference type="Proteomes" id="UP000008631">
    <property type="component" value="Chromosome"/>
</dbReference>
<feature type="compositionally biased region" description="Low complexity" evidence="2">
    <location>
        <begin position="57"/>
        <end position="71"/>
    </location>
</feature>
<feature type="domain" description="CzcB-like barrel-sandwich hybrid" evidence="3">
    <location>
        <begin position="87"/>
        <end position="242"/>
    </location>
</feature>
<evidence type="ECO:0000259" key="3">
    <source>
        <dbReference type="Pfam" id="PF25973"/>
    </source>
</evidence>
<dbReference type="HOGENOM" id="CLU_723157_0_0_0"/>
<organism evidence="4 5">
    <name type="scientific">Isosphaera pallida (strain ATCC 43644 / DSM 9630 / IS1B)</name>
    <dbReference type="NCBI Taxonomy" id="575540"/>
    <lineage>
        <taxon>Bacteria</taxon>
        <taxon>Pseudomonadati</taxon>
        <taxon>Planctomycetota</taxon>
        <taxon>Planctomycetia</taxon>
        <taxon>Isosphaerales</taxon>
        <taxon>Isosphaeraceae</taxon>
        <taxon>Isosphaera</taxon>
    </lineage>
</organism>
<dbReference type="STRING" id="575540.Isop_2161"/>
<dbReference type="GO" id="GO:1990281">
    <property type="term" value="C:efflux pump complex"/>
    <property type="evidence" value="ECO:0007669"/>
    <property type="project" value="TreeGrafter"/>
</dbReference>
<dbReference type="KEGG" id="ipa:Isop_2161"/>
<dbReference type="InParanoid" id="E8R4D9"/>
<dbReference type="Gene3D" id="2.40.50.100">
    <property type="match status" value="1"/>
</dbReference>
<dbReference type="Gene3D" id="1.10.287.470">
    <property type="entry name" value="Helix hairpin bin"/>
    <property type="match status" value="1"/>
</dbReference>
<dbReference type="OrthoDB" id="259511at2"/>
<feature type="region of interest" description="Disordered" evidence="2">
    <location>
        <begin position="49"/>
        <end position="71"/>
    </location>
</feature>
<dbReference type="AlphaFoldDB" id="E8R4D9"/>
<protein>
    <recommendedName>
        <fullName evidence="3">CzcB-like barrel-sandwich hybrid domain-containing protein</fullName>
    </recommendedName>
</protein>
<dbReference type="SUPFAM" id="SSF111369">
    <property type="entry name" value="HlyD-like secretion proteins"/>
    <property type="match status" value="1"/>
</dbReference>
<proteinExistence type="inferred from homology"/>
<name>E8R4D9_ISOPI</name>
<dbReference type="eggNOG" id="COG0845">
    <property type="taxonomic scope" value="Bacteria"/>
</dbReference>
<dbReference type="PANTHER" id="PTHR30469">
    <property type="entry name" value="MULTIDRUG RESISTANCE PROTEIN MDTA"/>
    <property type="match status" value="1"/>
</dbReference>